<feature type="transmembrane region" description="Helical" evidence="7">
    <location>
        <begin position="96"/>
        <end position="114"/>
    </location>
</feature>
<evidence type="ECO:0000256" key="2">
    <source>
        <dbReference type="ARBA" id="ARBA00022475"/>
    </source>
</evidence>
<keyword evidence="5 7" id="KW-0472">Membrane</keyword>
<evidence type="ECO:0000313" key="9">
    <source>
        <dbReference type="EMBL" id="MBM6577721.1"/>
    </source>
</evidence>
<dbReference type="InterPro" id="IPR049453">
    <property type="entry name" value="Memb_transporter_dom"/>
</dbReference>
<evidence type="ECO:0000256" key="7">
    <source>
        <dbReference type="SAM" id="Phobius"/>
    </source>
</evidence>
<feature type="transmembrane region" description="Helical" evidence="7">
    <location>
        <begin position="143"/>
        <end position="161"/>
    </location>
</feature>
<sequence>MLPLRPALPDVSPQRHTAEAVRADAWTVGALPQPFRRPGCGDAYMTAAVENGTCDQVTLSFQSFVSTSALKQAFRVAAACAVAYAAYRLLDLKQGYWAVFTVLIVMQGSIGGTLGAAFDRLLGTLVGAALGALGAWAHNGGVISTGVALVAVAALGSYLAVLRPQLKVAPVTASIMMLTVPPASPIADFVVDRVAEIMLGGAIGVAAMALILPARSGALVARRIAAVLDTMHVTLGDMADAIASGATLSLGSSLMALRPALAGVEQALKDADREHAARLWRHAISPAVPRTLWRIRSDIVLVARALNPSFPDPVRAALGTPAAALVRLLGAEILACATALRTRQTVARGDLTTARQAFSSALAAFRTSAEGNALDLDMAGHVFGFSFALDELARDLRDLADRIDEINA</sequence>
<accession>A0ABS2D9U9</accession>
<name>A0ABS2D9U9_9SPHN</name>
<protein>
    <submittedName>
        <fullName evidence="9">FUSC family protein</fullName>
    </submittedName>
</protein>
<proteinExistence type="inferred from homology"/>
<evidence type="ECO:0000313" key="10">
    <source>
        <dbReference type="Proteomes" id="UP000763641"/>
    </source>
</evidence>
<dbReference type="Pfam" id="PF13515">
    <property type="entry name" value="FUSC_2"/>
    <property type="match status" value="1"/>
</dbReference>
<feature type="transmembrane region" description="Helical" evidence="7">
    <location>
        <begin position="197"/>
        <end position="214"/>
    </location>
</feature>
<reference evidence="9 10" key="1">
    <citation type="submission" date="2020-12" db="EMBL/GenBank/DDBJ databases">
        <title>Sphingomonas sp.</title>
        <authorList>
            <person name="Kim M.K."/>
        </authorList>
    </citation>
    <scope>NUCLEOTIDE SEQUENCE [LARGE SCALE GENOMIC DNA]</scope>
    <source>
        <strain evidence="9 10">BT552</strain>
    </source>
</reference>
<dbReference type="PANTHER" id="PTHR30509">
    <property type="entry name" value="P-HYDROXYBENZOIC ACID EFFLUX PUMP SUBUNIT-RELATED"/>
    <property type="match status" value="1"/>
</dbReference>
<comment type="similarity">
    <text evidence="6">Belongs to the YccS/YhfK family.</text>
</comment>
<keyword evidence="4 7" id="KW-1133">Transmembrane helix</keyword>
<feature type="domain" description="Integral membrane bound transporter" evidence="8">
    <location>
        <begin position="82"/>
        <end position="206"/>
    </location>
</feature>
<gene>
    <name evidence="9" type="ORF">ILT43_15170</name>
</gene>
<evidence type="ECO:0000259" key="8">
    <source>
        <dbReference type="Pfam" id="PF13515"/>
    </source>
</evidence>
<keyword evidence="10" id="KW-1185">Reference proteome</keyword>
<dbReference type="PANTHER" id="PTHR30509:SF9">
    <property type="entry name" value="MULTIDRUG RESISTANCE PROTEIN MDTO"/>
    <property type="match status" value="1"/>
</dbReference>
<keyword evidence="3 7" id="KW-0812">Transmembrane</keyword>
<comment type="caution">
    <text evidence="9">The sequence shown here is derived from an EMBL/GenBank/DDBJ whole genome shotgun (WGS) entry which is preliminary data.</text>
</comment>
<comment type="subcellular location">
    <subcellularLocation>
        <location evidence="1">Cell membrane</location>
        <topology evidence="1">Multi-pass membrane protein</topology>
    </subcellularLocation>
</comment>
<evidence type="ECO:0000256" key="1">
    <source>
        <dbReference type="ARBA" id="ARBA00004651"/>
    </source>
</evidence>
<dbReference type="EMBL" id="JAFEMC010000004">
    <property type="protein sequence ID" value="MBM6577721.1"/>
    <property type="molecule type" value="Genomic_DNA"/>
</dbReference>
<evidence type="ECO:0000256" key="5">
    <source>
        <dbReference type="ARBA" id="ARBA00023136"/>
    </source>
</evidence>
<dbReference type="Proteomes" id="UP000763641">
    <property type="component" value="Unassembled WGS sequence"/>
</dbReference>
<evidence type="ECO:0000256" key="4">
    <source>
        <dbReference type="ARBA" id="ARBA00022989"/>
    </source>
</evidence>
<evidence type="ECO:0000256" key="3">
    <source>
        <dbReference type="ARBA" id="ARBA00022692"/>
    </source>
</evidence>
<keyword evidence="2" id="KW-1003">Cell membrane</keyword>
<evidence type="ECO:0000256" key="6">
    <source>
        <dbReference type="ARBA" id="ARBA00043993"/>
    </source>
</evidence>
<feature type="transmembrane region" description="Helical" evidence="7">
    <location>
        <begin position="168"/>
        <end position="191"/>
    </location>
</feature>
<dbReference type="RefSeq" id="WP_204199815.1">
    <property type="nucleotide sequence ID" value="NZ_JAFEMC010000004.1"/>
</dbReference>
<organism evidence="9 10">
    <name type="scientific">Sphingomonas longa</name>
    <dbReference type="NCBI Taxonomy" id="2778730"/>
    <lineage>
        <taxon>Bacteria</taxon>
        <taxon>Pseudomonadati</taxon>
        <taxon>Pseudomonadota</taxon>
        <taxon>Alphaproteobacteria</taxon>
        <taxon>Sphingomonadales</taxon>
        <taxon>Sphingomonadaceae</taxon>
        <taxon>Sphingomonas</taxon>
    </lineage>
</organism>